<gene>
    <name evidence="4" type="primary">msrA</name>
    <name evidence="6" type="ordered locus">Spica_1188</name>
</gene>
<evidence type="ECO:0000256" key="3">
    <source>
        <dbReference type="ARBA" id="ARBA00048782"/>
    </source>
</evidence>
<evidence type="ECO:0000256" key="2">
    <source>
        <dbReference type="ARBA" id="ARBA00047806"/>
    </source>
</evidence>
<dbReference type="InterPro" id="IPR036509">
    <property type="entry name" value="Met_Sox_Rdtase_MsrA_sf"/>
</dbReference>
<comment type="function">
    <text evidence="4">Has an important function as a repair enzyme for proteins that have been inactivated by oxidation. Catalyzes the reversible oxidation-reduction of methionine sulfoxide in proteins to methionine.</text>
</comment>
<evidence type="ECO:0000256" key="4">
    <source>
        <dbReference type="HAMAP-Rule" id="MF_01401"/>
    </source>
</evidence>
<evidence type="ECO:0000313" key="7">
    <source>
        <dbReference type="Proteomes" id="UP000000503"/>
    </source>
</evidence>
<keyword evidence="7" id="KW-1185">Reference proteome</keyword>
<evidence type="ECO:0000256" key="1">
    <source>
        <dbReference type="ARBA" id="ARBA00023002"/>
    </source>
</evidence>
<dbReference type="InterPro" id="IPR002569">
    <property type="entry name" value="Met_Sox_Rdtase_MsrA_dom"/>
</dbReference>
<dbReference type="NCBIfam" id="TIGR00401">
    <property type="entry name" value="msrA"/>
    <property type="match status" value="1"/>
</dbReference>
<dbReference type="AlphaFoldDB" id="F8F0J0"/>
<comment type="catalytic activity">
    <reaction evidence="2 4">
        <text>L-methionyl-[protein] + [thioredoxin]-disulfide + H2O = L-methionyl-(S)-S-oxide-[protein] + [thioredoxin]-dithiol</text>
        <dbReference type="Rhea" id="RHEA:14217"/>
        <dbReference type="Rhea" id="RHEA-COMP:10698"/>
        <dbReference type="Rhea" id="RHEA-COMP:10700"/>
        <dbReference type="Rhea" id="RHEA-COMP:12313"/>
        <dbReference type="Rhea" id="RHEA-COMP:12315"/>
        <dbReference type="ChEBI" id="CHEBI:15377"/>
        <dbReference type="ChEBI" id="CHEBI:16044"/>
        <dbReference type="ChEBI" id="CHEBI:29950"/>
        <dbReference type="ChEBI" id="CHEBI:44120"/>
        <dbReference type="ChEBI" id="CHEBI:50058"/>
        <dbReference type="EC" id="1.8.4.11"/>
    </reaction>
</comment>
<dbReference type="PANTHER" id="PTHR43774">
    <property type="entry name" value="PEPTIDE METHIONINE SULFOXIDE REDUCTASE"/>
    <property type="match status" value="1"/>
</dbReference>
<evidence type="ECO:0000313" key="6">
    <source>
        <dbReference type="EMBL" id="AEJ19334.1"/>
    </source>
</evidence>
<evidence type="ECO:0000259" key="5">
    <source>
        <dbReference type="Pfam" id="PF01625"/>
    </source>
</evidence>
<dbReference type="SUPFAM" id="SSF55068">
    <property type="entry name" value="Peptide methionine sulfoxide reductase"/>
    <property type="match status" value="1"/>
</dbReference>
<dbReference type="KEGG" id="scd:Spica_1188"/>
<dbReference type="PANTHER" id="PTHR43774:SF1">
    <property type="entry name" value="PEPTIDE METHIONINE SULFOXIDE REDUCTASE MSRA 2"/>
    <property type="match status" value="1"/>
</dbReference>
<dbReference type="GO" id="GO:0008113">
    <property type="term" value="F:peptide-methionine (S)-S-oxide reductase activity"/>
    <property type="evidence" value="ECO:0007669"/>
    <property type="project" value="UniProtKB-UniRule"/>
</dbReference>
<comment type="similarity">
    <text evidence="4">Belongs to the MsrA Met sulfoxide reductase family.</text>
</comment>
<dbReference type="STRING" id="744872.Spica_1188"/>
<dbReference type="GO" id="GO:0033744">
    <property type="term" value="F:L-methionine:thioredoxin-disulfide S-oxidoreductase activity"/>
    <property type="evidence" value="ECO:0007669"/>
    <property type="project" value="RHEA"/>
</dbReference>
<dbReference type="Gene3D" id="3.30.1060.10">
    <property type="entry name" value="Peptide methionine sulphoxide reductase MsrA"/>
    <property type="match status" value="1"/>
</dbReference>
<organism evidence="6 7">
    <name type="scientific">Gracilinema caldarium (strain ATCC 51460 / DSM 7334 / H1)</name>
    <name type="common">Treponema caldarium</name>
    <dbReference type="NCBI Taxonomy" id="744872"/>
    <lineage>
        <taxon>Bacteria</taxon>
        <taxon>Pseudomonadati</taxon>
        <taxon>Spirochaetota</taxon>
        <taxon>Spirochaetia</taxon>
        <taxon>Spirochaetales</taxon>
        <taxon>Breznakiellaceae</taxon>
        <taxon>Gracilinema</taxon>
    </lineage>
</organism>
<accession>F8F0J0</accession>
<dbReference type="EMBL" id="CP002868">
    <property type="protein sequence ID" value="AEJ19334.1"/>
    <property type="molecule type" value="Genomic_DNA"/>
</dbReference>
<feature type="domain" description="Peptide methionine sulphoxide reductase MsrA" evidence="5">
    <location>
        <begin position="9"/>
        <end position="161"/>
    </location>
</feature>
<dbReference type="Pfam" id="PF01625">
    <property type="entry name" value="PMSR"/>
    <property type="match status" value="1"/>
</dbReference>
<name>F8F0J0_GRAC1</name>
<dbReference type="eggNOG" id="COG0225">
    <property type="taxonomic scope" value="Bacteria"/>
</dbReference>
<proteinExistence type="inferred from homology"/>
<comment type="catalytic activity">
    <reaction evidence="3 4">
        <text>[thioredoxin]-disulfide + L-methionine + H2O = L-methionine (S)-S-oxide + [thioredoxin]-dithiol</text>
        <dbReference type="Rhea" id="RHEA:19993"/>
        <dbReference type="Rhea" id="RHEA-COMP:10698"/>
        <dbReference type="Rhea" id="RHEA-COMP:10700"/>
        <dbReference type="ChEBI" id="CHEBI:15377"/>
        <dbReference type="ChEBI" id="CHEBI:29950"/>
        <dbReference type="ChEBI" id="CHEBI:50058"/>
        <dbReference type="ChEBI" id="CHEBI:57844"/>
        <dbReference type="ChEBI" id="CHEBI:58772"/>
        <dbReference type="EC" id="1.8.4.11"/>
    </reaction>
</comment>
<protein>
    <recommendedName>
        <fullName evidence="4">Peptide methionine sulfoxide reductase MsrA</fullName>
        <shortName evidence="4">Protein-methionine-S-oxide reductase</shortName>
        <ecNumber evidence="4">1.8.4.11</ecNumber>
    </recommendedName>
    <alternativeName>
        <fullName evidence="4">Peptide-methionine (S)-S-oxide reductase</fullName>
        <shortName evidence="4">Peptide Met(O) reductase</shortName>
    </alternativeName>
</protein>
<feature type="active site" evidence="4">
    <location>
        <position position="16"/>
    </location>
</feature>
<dbReference type="HOGENOM" id="CLU_031040_10_0_12"/>
<sequence length="181" mass="20616">MEPIAHKETIVLGGGCFWCIEAVYERIHGIESAISGYAGGTTEYPTYEQVCTGLTGHAEVVKIEFDPIKITLIEILDIFFKAHDPTSENRQGADVGTQYRSIILYTNDEQKKQVMDFITNLTNRKVYTKPIVTKVEPLKIFWPAEDYHQNYYERHPYAGYCRVVIAPKLDKLGLPINSLIK</sequence>
<dbReference type="EC" id="1.8.4.11" evidence="4"/>
<keyword evidence="1 4" id="KW-0560">Oxidoreductase</keyword>
<dbReference type="Proteomes" id="UP000000503">
    <property type="component" value="Chromosome"/>
</dbReference>
<dbReference type="HAMAP" id="MF_01401">
    <property type="entry name" value="MsrA"/>
    <property type="match status" value="1"/>
</dbReference>
<reference evidence="7" key="1">
    <citation type="journal article" date="2013" name="Stand. Genomic Sci.">
        <title>Genome sequence of the thermophilic fresh-water bacterium Spirochaeta caldaria type strain (H1(T)), reclassification of Spirochaeta caldaria, Spirochaeta stenostrepta, and Spirochaeta zuelzerae in the genus Treponema as Treponema caldaria comb. nov., Treponema stenostrepta comb. nov., and Treponema zuelzerae comb. nov., and emendation of the genus Treponema.</title>
        <authorList>
            <person name="Abt B."/>
            <person name="Goker M."/>
            <person name="Scheuner C."/>
            <person name="Han C."/>
            <person name="Lu M."/>
            <person name="Misra M."/>
            <person name="Lapidus A."/>
            <person name="Nolan M."/>
            <person name="Lucas S."/>
            <person name="Hammon N."/>
            <person name="Deshpande S."/>
            <person name="Cheng J.F."/>
            <person name="Tapia R."/>
            <person name="Goodwin L.A."/>
            <person name="Pitluck S."/>
            <person name="Liolios K."/>
            <person name="Pagani I."/>
            <person name="Ivanova N."/>
            <person name="Mavromatis K."/>
            <person name="Mikhailova N."/>
            <person name="Huntemann M."/>
            <person name="Pati A."/>
            <person name="Chen A."/>
            <person name="Palaniappan K."/>
            <person name="Land M."/>
            <person name="Hauser L."/>
            <person name="Jeffries C.D."/>
            <person name="Rohde M."/>
            <person name="Spring S."/>
            <person name="Gronow S."/>
            <person name="Detter J.C."/>
            <person name="Bristow J."/>
            <person name="Eisen J.A."/>
            <person name="Markowitz V."/>
            <person name="Hugenholtz P."/>
            <person name="Kyrpides N.C."/>
            <person name="Woyke T."/>
            <person name="Klenk H.P."/>
        </authorList>
    </citation>
    <scope>NUCLEOTIDE SEQUENCE</scope>
    <source>
        <strain evidence="7">ATCC 51460 / DSM 7334 / H1</strain>
    </source>
</reference>